<dbReference type="PANTHER" id="PTHR24276:SF91">
    <property type="entry name" value="AT26814P-RELATED"/>
    <property type="match status" value="1"/>
</dbReference>
<gene>
    <name evidence="9" type="ORF">OUZ56_019051</name>
</gene>
<keyword evidence="7" id="KW-0732">Signal</keyword>
<comment type="similarity">
    <text evidence="1">Belongs to the peptidase S1 family.</text>
</comment>
<evidence type="ECO:0000256" key="5">
    <source>
        <dbReference type="ARBA" id="ARBA00023157"/>
    </source>
</evidence>
<comment type="caution">
    <text evidence="9">The sequence shown here is derived from an EMBL/GenBank/DDBJ whole genome shotgun (WGS) entry which is preliminary data.</text>
</comment>
<feature type="signal peptide" evidence="7">
    <location>
        <begin position="1"/>
        <end position="19"/>
    </location>
</feature>
<evidence type="ECO:0000313" key="9">
    <source>
        <dbReference type="EMBL" id="KAK4009908.1"/>
    </source>
</evidence>
<dbReference type="CDD" id="cd00190">
    <property type="entry name" value="Tryp_SPc"/>
    <property type="match status" value="1"/>
</dbReference>
<accession>A0ABQ9ZAI3</accession>
<keyword evidence="4 6" id="KW-0720">Serine protease</keyword>
<reference evidence="9 10" key="1">
    <citation type="journal article" date="2023" name="Nucleic Acids Res.">
        <title>The hologenome of Daphnia magna reveals possible DNA methylation and microbiome-mediated evolution of the host genome.</title>
        <authorList>
            <person name="Chaturvedi A."/>
            <person name="Li X."/>
            <person name="Dhandapani V."/>
            <person name="Marshall H."/>
            <person name="Kissane S."/>
            <person name="Cuenca-Cambronero M."/>
            <person name="Asole G."/>
            <person name="Calvet F."/>
            <person name="Ruiz-Romero M."/>
            <person name="Marangio P."/>
            <person name="Guigo R."/>
            <person name="Rago D."/>
            <person name="Mirbahai L."/>
            <person name="Eastwood N."/>
            <person name="Colbourne J.K."/>
            <person name="Zhou J."/>
            <person name="Mallon E."/>
            <person name="Orsini L."/>
        </authorList>
    </citation>
    <scope>NUCLEOTIDE SEQUENCE [LARGE SCALE GENOMIC DNA]</scope>
    <source>
        <strain evidence="9">LRV0_1</strain>
    </source>
</reference>
<evidence type="ECO:0000256" key="7">
    <source>
        <dbReference type="SAM" id="SignalP"/>
    </source>
</evidence>
<dbReference type="Pfam" id="PF00089">
    <property type="entry name" value="Trypsin"/>
    <property type="match status" value="1"/>
</dbReference>
<name>A0ABQ9ZAI3_9CRUS</name>
<dbReference type="PANTHER" id="PTHR24276">
    <property type="entry name" value="POLYSERASE-RELATED"/>
    <property type="match status" value="1"/>
</dbReference>
<dbReference type="InterPro" id="IPR043504">
    <property type="entry name" value="Peptidase_S1_PA_chymotrypsin"/>
</dbReference>
<evidence type="ECO:0000313" key="10">
    <source>
        <dbReference type="Proteomes" id="UP001234178"/>
    </source>
</evidence>
<dbReference type="SMART" id="SM00020">
    <property type="entry name" value="Tryp_SPc"/>
    <property type="match status" value="1"/>
</dbReference>
<dbReference type="PROSITE" id="PS50240">
    <property type="entry name" value="TRYPSIN_DOM"/>
    <property type="match status" value="1"/>
</dbReference>
<evidence type="ECO:0000259" key="8">
    <source>
        <dbReference type="PROSITE" id="PS50240"/>
    </source>
</evidence>
<feature type="chain" id="PRO_5046143736" description="Peptidase S1 domain-containing protein" evidence="7">
    <location>
        <begin position="20"/>
        <end position="277"/>
    </location>
</feature>
<keyword evidence="3 6" id="KW-0378">Hydrolase</keyword>
<dbReference type="InterPro" id="IPR050430">
    <property type="entry name" value="Peptidase_S1"/>
</dbReference>
<dbReference type="Proteomes" id="UP001234178">
    <property type="component" value="Unassembled WGS sequence"/>
</dbReference>
<keyword evidence="2 6" id="KW-0645">Protease</keyword>
<dbReference type="SUPFAM" id="SSF50494">
    <property type="entry name" value="Trypsin-like serine proteases"/>
    <property type="match status" value="1"/>
</dbReference>
<evidence type="ECO:0000256" key="4">
    <source>
        <dbReference type="ARBA" id="ARBA00022825"/>
    </source>
</evidence>
<evidence type="ECO:0000256" key="2">
    <source>
        <dbReference type="ARBA" id="ARBA00022670"/>
    </source>
</evidence>
<feature type="domain" description="Peptidase S1" evidence="8">
    <location>
        <begin position="49"/>
        <end position="275"/>
    </location>
</feature>
<dbReference type="PROSITE" id="PS00135">
    <property type="entry name" value="TRYPSIN_SER"/>
    <property type="match status" value="1"/>
</dbReference>
<organism evidence="9 10">
    <name type="scientific">Daphnia magna</name>
    <dbReference type="NCBI Taxonomy" id="35525"/>
    <lineage>
        <taxon>Eukaryota</taxon>
        <taxon>Metazoa</taxon>
        <taxon>Ecdysozoa</taxon>
        <taxon>Arthropoda</taxon>
        <taxon>Crustacea</taxon>
        <taxon>Branchiopoda</taxon>
        <taxon>Diplostraca</taxon>
        <taxon>Cladocera</taxon>
        <taxon>Anomopoda</taxon>
        <taxon>Daphniidae</taxon>
        <taxon>Daphnia</taxon>
    </lineage>
</organism>
<dbReference type="PRINTS" id="PR00722">
    <property type="entry name" value="CHYMOTRYPSIN"/>
</dbReference>
<sequence>MRATFLTLGLFCLIGFVYSNVLPAFDGTGNAEFDEQSLRSDDDGELDQIVGGTPAALGEFPFQAALILGGSLCGGTLISPSVVLTAAHCLAGKTQASVGTFTVRVNTLTLSGSTTGSVTRGVTRFINHPNYVPRTNDNDIALLKLSSPITNVRLATLPAPASCGSFSTYASQAAVIAGWGTTSSGGSISQALLKATVTVLDNTVCQRQYSTLTDNMICAAAPGKDTCQGDSGGPMMVGGVQVGITSFGRGCADPNFAGVYTRVTRYVSWISTTSATI</sequence>
<evidence type="ECO:0000256" key="1">
    <source>
        <dbReference type="ARBA" id="ARBA00007664"/>
    </source>
</evidence>
<dbReference type="Gene3D" id="2.40.10.10">
    <property type="entry name" value="Trypsin-like serine proteases"/>
    <property type="match status" value="1"/>
</dbReference>
<keyword evidence="5" id="KW-1015">Disulfide bond</keyword>
<dbReference type="InterPro" id="IPR018114">
    <property type="entry name" value="TRYPSIN_HIS"/>
</dbReference>
<dbReference type="EMBL" id="JAOYFB010000003">
    <property type="protein sequence ID" value="KAK4009908.1"/>
    <property type="molecule type" value="Genomic_DNA"/>
</dbReference>
<protein>
    <recommendedName>
        <fullName evidence="8">Peptidase S1 domain-containing protein</fullName>
    </recommendedName>
</protein>
<evidence type="ECO:0000256" key="3">
    <source>
        <dbReference type="ARBA" id="ARBA00022801"/>
    </source>
</evidence>
<dbReference type="InterPro" id="IPR001314">
    <property type="entry name" value="Peptidase_S1A"/>
</dbReference>
<keyword evidence="10" id="KW-1185">Reference proteome</keyword>
<dbReference type="InterPro" id="IPR001254">
    <property type="entry name" value="Trypsin_dom"/>
</dbReference>
<evidence type="ECO:0000256" key="6">
    <source>
        <dbReference type="RuleBase" id="RU363034"/>
    </source>
</evidence>
<dbReference type="InterPro" id="IPR033116">
    <property type="entry name" value="TRYPSIN_SER"/>
</dbReference>
<proteinExistence type="inferred from homology"/>
<dbReference type="PROSITE" id="PS00134">
    <property type="entry name" value="TRYPSIN_HIS"/>
    <property type="match status" value="1"/>
</dbReference>
<dbReference type="InterPro" id="IPR009003">
    <property type="entry name" value="Peptidase_S1_PA"/>
</dbReference>